<name>A0A1H2LBU7_9ACTO</name>
<feature type="domain" description="Glycosyltransferase 2-like" evidence="3">
    <location>
        <begin position="5"/>
        <end position="126"/>
    </location>
</feature>
<keyword evidence="1" id="KW-0328">Glycosyltransferase</keyword>
<accession>A0A1H2LBU7</accession>
<evidence type="ECO:0000256" key="2">
    <source>
        <dbReference type="ARBA" id="ARBA00022679"/>
    </source>
</evidence>
<dbReference type="Gene3D" id="3.90.550.10">
    <property type="entry name" value="Spore Coat Polysaccharide Biosynthesis Protein SpsA, Chain A"/>
    <property type="match status" value="1"/>
</dbReference>
<dbReference type="PANTHER" id="PTHR22916">
    <property type="entry name" value="GLYCOSYLTRANSFERASE"/>
    <property type="match status" value="1"/>
</dbReference>
<keyword evidence="2 4" id="KW-0808">Transferase</keyword>
<dbReference type="PANTHER" id="PTHR22916:SF51">
    <property type="entry name" value="GLYCOSYLTRANSFERASE EPSH-RELATED"/>
    <property type="match status" value="1"/>
</dbReference>
<dbReference type="EMBL" id="LT629804">
    <property type="protein sequence ID" value="SDU78205.1"/>
    <property type="molecule type" value="Genomic_DNA"/>
</dbReference>
<dbReference type="InterPro" id="IPR029044">
    <property type="entry name" value="Nucleotide-diphossugar_trans"/>
</dbReference>
<dbReference type="CDD" id="cd00761">
    <property type="entry name" value="Glyco_tranf_GTA_type"/>
    <property type="match status" value="1"/>
</dbReference>
<dbReference type="GO" id="GO:0016757">
    <property type="term" value="F:glycosyltransferase activity"/>
    <property type="evidence" value="ECO:0007669"/>
    <property type="project" value="UniProtKB-KW"/>
</dbReference>
<dbReference type="Pfam" id="PF00535">
    <property type="entry name" value="Glycos_transf_2"/>
    <property type="match status" value="1"/>
</dbReference>
<keyword evidence="5" id="KW-1185">Reference proteome</keyword>
<organism evidence="4 5">
    <name type="scientific">Arcanobacterium phocae</name>
    <dbReference type="NCBI Taxonomy" id="131112"/>
    <lineage>
        <taxon>Bacteria</taxon>
        <taxon>Bacillati</taxon>
        <taxon>Actinomycetota</taxon>
        <taxon>Actinomycetes</taxon>
        <taxon>Actinomycetales</taxon>
        <taxon>Actinomycetaceae</taxon>
        <taxon>Arcanobacterium</taxon>
    </lineage>
</organism>
<dbReference type="OrthoDB" id="3192791at2"/>
<evidence type="ECO:0000313" key="4">
    <source>
        <dbReference type="EMBL" id="SDU78205.1"/>
    </source>
</evidence>
<evidence type="ECO:0000313" key="5">
    <source>
        <dbReference type="Proteomes" id="UP000214355"/>
    </source>
</evidence>
<gene>
    <name evidence="4" type="ORF">SAMN04489737_0371</name>
</gene>
<dbReference type="AlphaFoldDB" id="A0A1H2LBU7"/>
<dbReference type="Proteomes" id="UP000214355">
    <property type="component" value="Chromosome I"/>
</dbReference>
<sequence length="338" mass="38431">MTFISIIIPVYNAEEYIESSLRTITSQTFDDWEVILVDDGSTDHSPAICDDFARGDSRIKVIHQQNAGTSAARNAGIAAATGKYLTFMDNDDWWRYDDVLEKMNEKISDTNADVLCHINVDSNSDGSQFCEYGVPGLEKEMDSFSVDQKIKLLADRALLASAVWTKVVRRQFIIDNDIIFPVGMRNEDTDWSAKVISLCASMTWLDDSFYVYRRGHEYAQTSHRLTQSEVDDLQKIIQRHLDASTKLSKVRQQALFAFLAYPFVVWIGQAQALDLFNKVDGSSHRKQLLAQFPKVARVSGRKSVRYAYLMSRFTGLSIMARGLGVAFRKKYPHHVVQR</sequence>
<evidence type="ECO:0000259" key="3">
    <source>
        <dbReference type="Pfam" id="PF00535"/>
    </source>
</evidence>
<reference evidence="5" key="1">
    <citation type="submission" date="2016-10" db="EMBL/GenBank/DDBJ databases">
        <authorList>
            <person name="Varghese N."/>
            <person name="Submissions S."/>
        </authorList>
    </citation>
    <scope>NUCLEOTIDE SEQUENCE [LARGE SCALE GENOMIC DNA]</scope>
    <source>
        <strain evidence="5">DSM 10002</strain>
    </source>
</reference>
<evidence type="ECO:0000256" key="1">
    <source>
        <dbReference type="ARBA" id="ARBA00022676"/>
    </source>
</evidence>
<dbReference type="STRING" id="131112.SAMN04489737_0371"/>
<dbReference type="GeneID" id="65344126"/>
<dbReference type="InterPro" id="IPR001173">
    <property type="entry name" value="Glyco_trans_2-like"/>
</dbReference>
<proteinExistence type="predicted"/>
<protein>
    <submittedName>
        <fullName evidence="4">Glycosyl transferase family 2</fullName>
    </submittedName>
</protein>
<dbReference type="RefSeq" id="WP_091279210.1">
    <property type="nucleotide sequence ID" value="NZ_LT629804.1"/>
</dbReference>
<dbReference type="SUPFAM" id="SSF53448">
    <property type="entry name" value="Nucleotide-diphospho-sugar transferases"/>
    <property type="match status" value="1"/>
</dbReference>